<evidence type="ECO:0000256" key="1">
    <source>
        <dbReference type="SAM" id="MobiDB-lite"/>
    </source>
</evidence>
<feature type="compositionally biased region" description="Basic and acidic residues" evidence="1">
    <location>
        <begin position="70"/>
        <end position="79"/>
    </location>
</feature>
<name>A0A4C1W222_EUMVA</name>
<feature type="region of interest" description="Disordered" evidence="1">
    <location>
        <begin position="47"/>
        <end position="119"/>
    </location>
</feature>
<reference evidence="2 3" key="1">
    <citation type="journal article" date="2019" name="Commun. Biol.">
        <title>The bagworm genome reveals a unique fibroin gene that provides high tensile strength.</title>
        <authorList>
            <person name="Kono N."/>
            <person name="Nakamura H."/>
            <person name="Ohtoshi R."/>
            <person name="Tomita M."/>
            <person name="Numata K."/>
            <person name="Arakawa K."/>
        </authorList>
    </citation>
    <scope>NUCLEOTIDE SEQUENCE [LARGE SCALE GENOMIC DNA]</scope>
</reference>
<dbReference type="Proteomes" id="UP000299102">
    <property type="component" value="Unassembled WGS sequence"/>
</dbReference>
<dbReference type="AlphaFoldDB" id="A0A4C1W222"/>
<protein>
    <submittedName>
        <fullName evidence="2">Uncharacterized protein</fullName>
    </submittedName>
</protein>
<feature type="compositionally biased region" description="Polar residues" evidence="1">
    <location>
        <begin position="80"/>
        <end position="100"/>
    </location>
</feature>
<keyword evidence="3" id="KW-1185">Reference proteome</keyword>
<organism evidence="2 3">
    <name type="scientific">Eumeta variegata</name>
    <name type="common">Bagworm moth</name>
    <name type="synonym">Eumeta japonica</name>
    <dbReference type="NCBI Taxonomy" id="151549"/>
    <lineage>
        <taxon>Eukaryota</taxon>
        <taxon>Metazoa</taxon>
        <taxon>Ecdysozoa</taxon>
        <taxon>Arthropoda</taxon>
        <taxon>Hexapoda</taxon>
        <taxon>Insecta</taxon>
        <taxon>Pterygota</taxon>
        <taxon>Neoptera</taxon>
        <taxon>Endopterygota</taxon>
        <taxon>Lepidoptera</taxon>
        <taxon>Glossata</taxon>
        <taxon>Ditrysia</taxon>
        <taxon>Tineoidea</taxon>
        <taxon>Psychidae</taxon>
        <taxon>Oiketicinae</taxon>
        <taxon>Eumeta</taxon>
    </lineage>
</organism>
<sequence length="119" mass="12406">MTTPDPSDAAPSRRASSSLGMQSPAGATNFPFERNIGVRRCLESPIGVHGAISPSDPDLGGRRAASARPAEGEGTDRSNAKSMSLETQWPASPRGTGTNELKSEMYIGTGSGLDAQRMD</sequence>
<accession>A0A4C1W222</accession>
<comment type="caution">
    <text evidence="2">The sequence shown here is derived from an EMBL/GenBank/DDBJ whole genome shotgun (WGS) entry which is preliminary data.</text>
</comment>
<feature type="compositionally biased region" description="Low complexity" evidence="1">
    <location>
        <begin position="1"/>
        <end position="18"/>
    </location>
</feature>
<evidence type="ECO:0000313" key="3">
    <source>
        <dbReference type="Proteomes" id="UP000299102"/>
    </source>
</evidence>
<feature type="region of interest" description="Disordered" evidence="1">
    <location>
        <begin position="1"/>
        <end position="32"/>
    </location>
</feature>
<dbReference type="EMBL" id="BGZK01000464">
    <property type="protein sequence ID" value="GBP45111.1"/>
    <property type="molecule type" value="Genomic_DNA"/>
</dbReference>
<proteinExistence type="predicted"/>
<evidence type="ECO:0000313" key="2">
    <source>
        <dbReference type="EMBL" id="GBP45111.1"/>
    </source>
</evidence>
<gene>
    <name evidence="2" type="ORF">EVAR_33216_1</name>
</gene>